<dbReference type="HAMAP" id="MF_00531">
    <property type="entry name" value="Ribosomal_uS19"/>
    <property type="match status" value="1"/>
</dbReference>
<evidence type="ECO:0000256" key="1">
    <source>
        <dbReference type="ARBA" id="ARBA00007345"/>
    </source>
</evidence>
<protein>
    <submittedName>
        <fullName evidence="6">Ribosomal protein S19</fullName>
    </submittedName>
</protein>
<evidence type="ECO:0000256" key="2">
    <source>
        <dbReference type="ARBA" id="ARBA00022980"/>
    </source>
</evidence>
<keyword evidence="2 4" id="KW-0689">Ribosomal protein</keyword>
<dbReference type="GO" id="GO:0003735">
    <property type="term" value="F:structural constituent of ribosome"/>
    <property type="evidence" value="ECO:0007669"/>
    <property type="project" value="InterPro"/>
</dbReference>
<feature type="compositionally biased region" description="Low complexity" evidence="5">
    <location>
        <begin position="115"/>
        <end position="128"/>
    </location>
</feature>
<organism evidence="6">
    <name type="scientific">Didymium iridis</name>
    <dbReference type="NCBI Taxonomy" id="5793"/>
    <lineage>
        <taxon>Eukaryota</taxon>
        <taxon>Amoebozoa</taxon>
        <taxon>Evosea</taxon>
        <taxon>Eumycetozoa</taxon>
        <taxon>Myxogastria</taxon>
        <taxon>Myxogastromycetidae</taxon>
        <taxon>Physariida</taxon>
        <taxon>Didymiaceae</taxon>
        <taxon>Didymium</taxon>
    </lineage>
</organism>
<dbReference type="PRINTS" id="PR00975">
    <property type="entry name" value="RIBOSOMALS19"/>
</dbReference>
<evidence type="ECO:0000256" key="3">
    <source>
        <dbReference type="ARBA" id="ARBA00023274"/>
    </source>
</evidence>
<geneLocation type="mitochondrion" evidence="6"/>
<dbReference type="PANTHER" id="PTHR11880:SF8">
    <property type="entry name" value="SMALL RIBOSOMAL SUBUNIT PROTEIN US19M"/>
    <property type="match status" value="1"/>
</dbReference>
<comment type="similarity">
    <text evidence="1 4">Belongs to the universal ribosomal protein uS19 family.</text>
</comment>
<name>D3X9X7_9MYCE</name>
<evidence type="ECO:0000256" key="4">
    <source>
        <dbReference type="RuleBase" id="RU003485"/>
    </source>
</evidence>
<keyword evidence="6" id="KW-0496">Mitochondrion</keyword>
<reference evidence="6" key="1">
    <citation type="journal article" date="2010" name="Curr. Genet.">
        <title>RNA editing in six mitochondrial ribosomal protein genes of Didymium iridis.</title>
        <authorList>
            <person name="Hendrickson P.G."/>
            <person name="Silliker M.E."/>
        </authorList>
    </citation>
    <scope>NUCLEOTIDE SEQUENCE</scope>
    <source>
        <strain evidence="6">Pan2-16</strain>
    </source>
</reference>
<evidence type="ECO:0000256" key="5">
    <source>
        <dbReference type="SAM" id="MobiDB-lite"/>
    </source>
</evidence>
<dbReference type="InterPro" id="IPR023575">
    <property type="entry name" value="Ribosomal_uS19_SF"/>
</dbReference>
<dbReference type="Gene3D" id="3.30.860.10">
    <property type="entry name" value="30s Ribosomal Protein S19, Chain A"/>
    <property type="match status" value="1"/>
</dbReference>
<accession>D3X9X7</accession>
<dbReference type="GO" id="GO:0000028">
    <property type="term" value="P:ribosomal small subunit assembly"/>
    <property type="evidence" value="ECO:0007669"/>
    <property type="project" value="TreeGrafter"/>
</dbReference>
<feature type="region of interest" description="Disordered" evidence="5">
    <location>
        <begin position="104"/>
        <end position="128"/>
    </location>
</feature>
<dbReference type="Pfam" id="PF00203">
    <property type="entry name" value="Ribosomal_S19"/>
    <property type="match status" value="1"/>
</dbReference>
<feature type="compositionally biased region" description="Basic residues" evidence="5">
    <location>
        <begin position="104"/>
        <end position="114"/>
    </location>
</feature>
<gene>
    <name evidence="6" type="primary">rpS19</name>
</gene>
<evidence type="ECO:0000313" key="6">
    <source>
        <dbReference type="EMBL" id="ADD25167.1"/>
    </source>
</evidence>
<keyword evidence="3 4" id="KW-0687">Ribonucleoprotein</keyword>
<dbReference type="AlphaFoldDB" id="D3X9X7"/>
<dbReference type="InterPro" id="IPR002222">
    <property type="entry name" value="Ribosomal_uS19"/>
</dbReference>
<dbReference type="EMBL" id="GU260662">
    <property type="protein sequence ID" value="ADD25167.1"/>
    <property type="molecule type" value="Genomic_DNA"/>
</dbReference>
<dbReference type="GO" id="GO:0005763">
    <property type="term" value="C:mitochondrial small ribosomal subunit"/>
    <property type="evidence" value="ECO:0007669"/>
    <property type="project" value="TreeGrafter"/>
</dbReference>
<sequence>MKIPFVDYTLYSDIIKKQKLLTQTQETNNVSNSIVHTTSRSSVIINSFIGKTIAVHDGRSSVRIEIKPDMVGFKLGCFVFTKKLGQSIHNSEHNRKKIEKMRRKITQKKVRKTTQKTPKTTSTAKKKK</sequence>
<proteinExistence type="evidence at transcript level"/>
<dbReference type="EMBL" id="GU260663">
    <property type="protein sequence ID" value="ADD25168.1"/>
    <property type="molecule type" value="mRNA"/>
</dbReference>
<dbReference type="SUPFAM" id="SSF54570">
    <property type="entry name" value="Ribosomal protein S19"/>
    <property type="match status" value="1"/>
</dbReference>
<dbReference type="PANTHER" id="PTHR11880">
    <property type="entry name" value="RIBOSOMAL PROTEIN S19P FAMILY MEMBER"/>
    <property type="match status" value="1"/>
</dbReference>
<dbReference type="GO" id="GO:0006412">
    <property type="term" value="P:translation"/>
    <property type="evidence" value="ECO:0007669"/>
    <property type="project" value="InterPro"/>
</dbReference>